<comment type="caution">
    <text evidence="1">The sequence shown here is derived from an EMBL/GenBank/DDBJ whole genome shotgun (WGS) entry which is preliminary data.</text>
</comment>
<sequence>MKKFLVKQPVGMVEVTSDDYWDQNLIGDLHMAIGRQVPTLKNMMI</sequence>
<keyword evidence="2" id="KW-1185">Reference proteome</keyword>
<name>A0ABR7QHU2_9FLAO</name>
<reference evidence="1 2" key="1">
    <citation type="submission" date="2020-08" db="EMBL/GenBank/DDBJ databases">
        <title>Arenibacter gaetbuli sp. nov., isolated from a sand dune.</title>
        <authorList>
            <person name="Park S."/>
            <person name="Yoon J.-H."/>
        </authorList>
    </citation>
    <scope>NUCLEOTIDE SEQUENCE [LARGE SCALE GENOMIC DNA]</scope>
    <source>
        <strain evidence="1 2">BSSL-BM3</strain>
    </source>
</reference>
<accession>A0ABR7QHU2</accession>
<protein>
    <submittedName>
        <fullName evidence="1">Uncharacterized protein</fullName>
    </submittedName>
</protein>
<dbReference type="EMBL" id="JACLHY010000001">
    <property type="protein sequence ID" value="MBC8766758.1"/>
    <property type="molecule type" value="Genomic_DNA"/>
</dbReference>
<organism evidence="1 2">
    <name type="scientific">Arenibacter arenosicollis</name>
    <dbReference type="NCBI Taxonomy" id="2762274"/>
    <lineage>
        <taxon>Bacteria</taxon>
        <taxon>Pseudomonadati</taxon>
        <taxon>Bacteroidota</taxon>
        <taxon>Flavobacteriia</taxon>
        <taxon>Flavobacteriales</taxon>
        <taxon>Flavobacteriaceae</taxon>
        <taxon>Arenibacter</taxon>
    </lineage>
</organism>
<dbReference type="Proteomes" id="UP000618952">
    <property type="component" value="Unassembled WGS sequence"/>
</dbReference>
<proteinExistence type="predicted"/>
<gene>
    <name evidence="1" type="ORF">H4O18_02015</name>
</gene>
<evidence type="ECO:0000313" key="2">
    <source>
        <dbReference type="Proteomes" id="UP000618952"/>
    </source>
</evidence>
<evidence type="ECO:0000313" key="1">
    <source>
        <dbReference type="EMBL" id="MBC8766758.1"/>
    </source>
</evidence>
<dbReference type="RefSeq" id="WP_187581429.1">
    <property type="nucleotide sequence ID" value="NZ_JACLHY010000001.1"/>
</dbReference>